<keyword evidence="3" id="KW-1185">Reference proteome</keyword>
<comment type="caution">
    <text evidence="2">The sequence shown here is derived from an EMBL/GenBank/DDBJ whole genome shotgun (WGS) entry which is preliminary data.</text>
</comment>
<name>A0ABR4NLY0_9SACH</name>
<feature type="compositionally biased region" description="Polar residues" evidence="1">
    <location>
        <begin position="263"/>
        <end position="279"/>
    </location>
</feature>
<protein>
    <submittedName>
        <fullName evidence="2">DNA polymerase delta subunit 3</fullName>
    </submittedName>
</protein>
<evidence type="ECO:0000256" key="1">
    <source>
        <dbReference type="SAM" id="MobiDB-lite"/>
    </source>
</evidence>
<feature type="region of interest" description="Disordered" evidence="1">
    <location>
        <begin position="133"/>
        <end position="387"/>
    </location>
</feature>
<proteinExistence type="predicted"/>
<evidence type="ECO:0000313" key="2">
    <source>
        <dbReference type="EMBL" id="KAL3228519.1"/>
    </source>
</evidence>
<reference evidence="2 3" key="1">
    <citation type="submission" date="2024-05" db="EMBL/GenBank/DDBJ databases">
        <title>Long read based assembly of the Candida bracarensis genome reveals expanded adhesin content.</title>
        <authorList>
            <person name="Marcet-Houben M."/>
            <person name="Ksiezopolska E."/>
            <person name="Gabaldon T."/>
        </authorList>
    </citation>
    <scope>NUCLEOTIDE SEQUENCE [LARGE SCALE GENOMIC DNA]</scope>
    <source>
        <strain evidence="2 3">CBM6</strain>
    </source>
</reference>
<feature type="compositionally biased region" description="Acidic residues" evidence="1">
    <location>
        <begin position="280"/>
        <end position="296"/>
    </location>
</feature>
<organism evidence="2 3">
    <name type="scientific">Nakaseomyces bracarensis</name>
    <dbReference type="NCBI Taxonomy" id="273131"/>
    <lineage>
        <taxon>Eukaryota</taxon>
        <taxon>Fungi</taxon>
        <taxon>Dikarya</taxon>
        <taxon>Ascomycota</taxon>
        <taxon>Saccharomycotina</taxon>
        <taxon>Saccharomycetes</taxon>
        <taxon>Saccharomycetales</taxon>
        <taxon>Saccharomycetaceae</taxon>
        <taxon>Nakaseomyces</taxon>
    </lineage>
</organism>
<sequence>MPKRTSTMLEIDESVRDYISDRLFHAVKPVLFTDLVHEFRKGAEWAKSAMFSYYKGTGENVKFHCVIVCCLSGGRVGVVQDLARVEEFEEEVTDCFIYAFNPMEEVIPFNEVYRHDPGFITIKNSYELVRGEPASESPVKTIKTESRPLGRTTNKPVDKATKPVEKEKEKEKEKDKKKGKDMGLRSTALLARMRKEREDKEQERQAELKRRREESQKKALERDPKKSKQMDELSKMFDEDEDDDLMDIDDEERPVTAPAEVGSTVTAEGISNRTNQTQLEESELDEIMDTTAEESLLEIKHRQEPELSSQVKQETNTVERLPQPVQEPEPETYVDEDGYIVTKRAAQPETKPKPKPAAKTPIRSKTEPSAFKPKKKQGSIESFFKRK</sequence>
<accession>A0ABR4NLY0</accession>
<feature type="compositionally biased region" description="Polar residues" evidence="1">
    <location>
        <begin position="306"/>
        <end position="318"/>
    </location>
</feature>
<feature type="compositionally biased region" description="Acidic residues" evidence="1">
    <location>
        <begin position="238"/>
        <end position="252"/>
    </location>
</feature>
<feature type="compositionally biased region" description="Basic and acidic residues" evidence="1">
    <location>
        <begin position="156"/>
        <end position="183"/>
    </location>
</feature>
<feature type="compositionally biased region" description="Acidic residues" evidence="1">
    <location>
        <begin position="328"/>
        <end position="338"/>
    </location>
</feature>
<evidence type="ECO:0000313" key="3">
    <source>
        <dbReference type="Proteomes" id="UP001623330"/>
    </source>
</evidence>
<gene>
    <name evidence="2" type="ORF">RNJ44_02464</name>
</gene>
<feature type="compositionally biased region" description="Basic and acidic residues" evidence="1">
    <location>
        <begin position="193"/>
        <end position="237"/>
    </location>
</feature>
<dbReference type="EMBL" id="JBEVYD010000013">
    <property type="protein sequence ID" value="KAL3228519.1"/>
    <property type="molecule type" value="Genomic_DNA"/>
</dbReference>
<dbReference type="Proteomes" id="UP001623330">
    <property type="component" value="Unassembled WGS sequence"/>
</dbReference>